<feature type="compositionally biased region" description="Pro residues" evidence="9">
    <location>
        <begin position="228"/>
        <end position="241"/>
    </location>
</feature>
<evidence type="ECO:0000256" key="9">
    <source>
        <dbReference type="SAM" id="MobiDB-lite"/>
    </source>
</evidence>
<dbReference type="GO" id="GO:0030643">
    <property type="term" value="P:intracellular phosphate ion homeostasis"/>
    <property type="evidence" value="ECO:0007669"/>
    <property type="project" value="InterPro"/>
</dbReference>
<dbReference type="InterPro" id="IPR026022">
    <property type="entry name" value="PhoU_dom"/>
</dbReference>
<dbReference type="EMBL" id="BFBR01000003">
    <property type="protein sequence ID" value="GBF57471.1"/>
    <property type="molecule type" value="Genomic_DNA"/>
</dbReference>
<accession>A0A2P2E8U7</accession>
<comment type="subcellular location">
    <subcellularLocation>
        <location evidence="1 8">Cytoplasm</location>
    </subcellularLocation>
</comment>
<feature type="domain" description="PhoU" evidence="10">
    <location>
        <begin position="20"/>
        <end position="107"/>
    </location>
</feature>
<dbReference type="PANTHER" id="PTHR42930:SF3">
    <property type="entry name" value="PHOSPHATE-SPECIFIC TRANSPORT SYSTEM ACCESSORY PROTEIN PHOU"/>
    <property type="match status" value="1"/>
</dbReference>
<dbReference type="OrthoDB" id="9814256at2"/>
<gene>
    <name evidence="11" type="primary">phoU</name>
    <name evidence="11" type="ORF">PbB2_01138</name>
</gene>
<evidence type="ECO:0000256" key="2">
    <source>
        <dbReference type="ARBA" id="ARBA00008107"/>
    </source>
</evidence>
<dbReference type="PANTHER" id="PTHR42930">
    <property type="entry name" value="PHOSPHATE-SPECIFIC TRANSPORT SYSTEM ACCESSORY PROTEIN PHOU"/>
    <property type="match status" value="1"/>
</dbReference>
<dbReference type="PIRSF" id="PIRSF003107">
    <property type="entry name" value="PhoU"/>
    <property type="match status" value="1"/>
</dbReference>
<evidence type="ECO:0000313" key="11">
    <source>
        <dbReference type="EMBL" id="GBF57471.1"/>
    </source>
</evidence>
<evidence type="ECO:0000256" key="7">
    <source>
        <dbReference type="ARBA" id="ARBA00056181"/>
    </source>
</evidence>
<feature type="region of interest" description="Disordered" evidence="9">
    <location>
        <begin position="220"/>
        <end position="241"/>
    </location>
</feature>
<evidence type="ECO:0000259" key="10">
    <source>
        <dbReference type="Pfam" id="PF01895"/>
    </source>
</evidence>
<organism evidence="11 12">
    <name type="scientific">Candidatus Phycosocius bacilliformis</name>
    <dbReference type="NCBI Taxonomy" id="1445552"/>
    <lineage>
        <taxon>Bacteria</taxon>
        <taxon>Pseudomonadati</taxon>
        <taxon>Pseudomonadota</taxon>
        <taxon>Alphaproteobacteria</taxon>
        <taxon>Caulobacterales</taxon>
        <taxon>Caulobacterales incertae sedis</taxon>
        <taxon>Candidatus Phycosocius</taxon>
    </lineage>
</organism>
<evidence type="ECO:0000313" key="12">
    <source>
        <dbReference type="Proteomes" id="UP000245086"/>
    </source>
</evidence>
<comment type="subunit">
    <text evidence="3 8">Homodimer.</text>
</comment>
<evidence type="ECO:0000256" key="1">
    <source>
        <dbReference type="ARBA" id="ARBA00004496"/>
    </source>
</evidence>
<dbReference type="Proteomes" id="UP000245086">
    <property type="component" value="Unassembled WGS sequence"/>
</dbReference>
<dbReference type="AlphaFoldDB" id="A0A2P2E8U7"/>
<keyword evidence="5 8" id="KW-0963">Cytoplasm</keyword>
<dbReference type="NCBIfam" id="TIGR02135">
    <property type="entry name" value="phoU_full"/>
    <property type="match status" value="1"/>
</dbReference>
<comment type="function">
    <text evidence="7 8">Plays a role in the regulation of phosphate uptake.</text>
</comment>
<reference evidence="11 12" key="1">
    <citation type="journal article" date="2018" name="Genome Announc.">
        <title>Draft Genome Sequence of "Candidatus Phycosocius bacilliformis," an Alphaproteobacterial Ectosymbiont of the Hydrocarbon-Producing Green Alga Botryococcus braunii.</title>
        <authorList>
            <person name="Tanabe Y."/>
            <person name="Yamaguchi H."/>
            <person name="Watanabe M.M."/>
        </authorList>
    </citation>
    <scope>NUCLEOTIDE SEQUENCE [LARGE SCALE GENOMIC DNA]</scope>
    <source>
        <strain evidence="11 12">BOTRYCO-2</strain>
    </source>
</reference>
<dbReference type="GO" id="GO:0005737">
    <property type="term" value="C:cytoplasm"/>
    <property type="evidence" value="ECO:0007669"/>
    <property type="project" value="UniProtKB-SubCell"/>
</dbReference>
<dbReference type="GO" id="GO:0006817">
    <property type="term" value="P:phosphate ion transport"/>
    <property type="evidence" value="ECO:0007669"/>
    <property type="project" value="UniProtKB-KW"/>
</dbReference>
<comment type="caution">
    <text evidence="11">The sequence shown here is derived from an EMBL/GenBank/DDBJ whole genome shotgun (WGS) entry which is preliminary data.</text>
</comment>
<keyword evidence="12" id="KW-1185">Reference proteome</keyword>
<dbReference type="Pfam" id="PF01895">
    <property type="entry name" value="PhoU"/>
    <property type="match status" value="2"/>
</dbReference>
<keyword evidence="4 8" id="KW-0813">Transport</keyword>
<protein>
    <recommendedName>
        <fullName evidence="8">Phosphate-specific transport system accessory protein PhoU</fullName>
    </recommendedName>
</protein>
<comment type="similarity">
    <text evidence="2 8">Belongs to the PhoU family.</text>
</comment>
<name>A0A2P2E8U7_9PROT</name>
<evidence type="ECO:0000256" key="5">
    <source>
        <dbReference type="ARBA" id="ARBA00022490"/>
    </source>
</evidence>
<evidence type="ECO:0000256" key="3">
    <source>
        <dbReference type="ARBA" id="ARBA00011738"/>
    </source>
</evidence>
<evidence type="ECO:0000256" key="8">
    <source>
        <dbReference type="PIRNR" id="PIRNR003107"/>
    </source>
</evidence>
<evidence type="ECO:0000256" key="6">
    <source>
        <dbReference type="ARBA" id="ARBA00022592"/>
    </source>
</evidence>
<dbReference type="RefSeq" id="WP_108984361.1">
    <property type="nucleotide sequence ID" value="NZ_BFBR01000003.1"/>
</dbReference>
<dbReference type="GO" id="GO:0045936">
    <property type="term" value="P:negative regulation of phosphate metabolic process"/>
    <property type="evidence" value="ECO:0007669"/>
    <property type="project" value="InterPro"/>
</dbReference>
<dbReference type="InterPro" id="IPR038078">
    <property type="entry name" value="PhoU-like_sf"/>
</dbReference>
<proteinExistence type="inferred from homology"/>
<evidence type="ECO:0000256" key="4">
    <source>
        <dbReference type="ARBA" id="ARBA00022448"/>
    </source>
</evidence>
<dbReference type="Gene3D" id="1.20.58.220">
    <property type="entry name" value="Phosphate transport system protein phou homolog 2, domain 2"/>
    <property type="match status" value="1"/>
</dbReference>
<dbReference type="InterPro" id="IPR028366">
    <property type="entry name" value="PhoU"/>
</dbReference>
<dbReference type="SUPFAM" id="SSF109755">
    <property type="entry name" value="PhoU-like"/>
    <property type="match status" value="1"/>
</dbReference>
<sequence length="241" mass="26915">MTEHTVRAFTEELEALGADLNRMGGYSEQALSDAITAMARRDAGLARTVIDGDKKIDELQREIERKIMRLLALRQPLGRDLRQTVAALKLAGDLERIGDLAKNIAKRALTIQEFDPIALTRSVERMGKIAVTQLKQILDTFASHEVAGAVSVWMQDEELDEHYNSLFRELLTYMMEDPRMIGPGAHLLFVAKNLERIGDHCTNMAEVIYYLETGEDIGTDRPKAVDPAMPPLPPPNSESSK</sequence>
<dbReference type="FunFam" id="1.20.58.220:FF:000004">
    <property type="entry name" value="Phosphate-specific transport system accessory protein PhoU"/>
    <property type="match status" value="1"/>
</dbReference>
<keyword evidence="6 8" id="KW-0592">Phosphate transport</keyword>
<feature type="domain" description="PhoU" evidence="10">
    <location>
        <begin position="123"/>
        <end position="207"/>
    </location>
</feature>